<dbReference type="HOGENOM" id="CLU_1751097_0_0_1"/>
<dbReference type="GeneID" id="20708257"/>
<reference evidence="2" key="2">
    <citation type="journal article" date="2011" name="PLoS Pathog.">
        <title>Comparative genomics yields insights into niche adaptation of plant vascular wilt pathogens.</title>
        <authorList>
            <person name="Klosterman S.J."/>
            <person name="Subbarao K.V."/>
            <person name="Kang S."/>
            <person name="Veronese P."/>
            <person name="Gold S.E."/>
            <person name="Thomma B.P.H.J."/>
            <person name="Chen Z."/>
            <person name="Henrissat B."/>
            <person name="Lee Y.-H."/>
            <person name="Park J."/>
            <person name="Garcia-Pedrajas M.D."/>
            <person name="Barbara D.J."/>
            <person name="Anchieta A."/>
            <person name="de Jonge R."/>
            <person name="Santhanam P."/>
            <person name="Maruthachalam K."/>
            <person name="Atallah Z."/>
            <person name="Amyotte S.G."/>
            <person name="Paz Z."/>
            <person name="Inderbitzin P."/>
            <person name="Hayes R.J."/>
            <person name="Heiman D.I."/>
            <person name="Young S."/>
            <person name="Zeng Q."/>
            <person name="Engels R."/>
            <person name="Galagan J."/>
            <person name="Cuomo C.A."/>
            <person name="Dobinson K.F."/>
            <person name="Ma L.-J."/>
        </authorList>
    </citation>
    <scope>NUCLEOTIDE SEQUENCE [LARGE SCALE GENOMIC DNA]</scope>
    <source>
        <strain evidence="2">VdLs.17 / ATCC MYA-4575 / FGSC 10137</strain>
    </source>
</reference>
<proteinExistence type="predicted"/>
<dbReference type="InParanoid" id="G2X9G2"/>
<evidence type="ECO:0000313" key="1">
    <source>
        <dbReference type="EMBL" id="EGY15630.1"/>
    </source>
</evidence>
<keyword evidence="2" id="KW-1185">Reference proteome</keyword>
<dbReference type="AlphaFoldDB" id="G2X9G2"/>
<gene>
    <name evidence="1" type="ORF">VDAG_06794</name>
</gene>
<dbReference type="RefSeq" id="XP_009657793.1">
    <property type="nucleotide sequence ID" value="XM_009659498.1"/>
</dbReference>
<organism evidence="1 2">
    <name type="scientific">Verticillium dahliae (strain VdLs.17 / ATCC MYA-4575 / FGSC 10137)</name>
    <name type="common">Verticillium wilt</name>
    <dbReference type="NCBI Taxonomy" id="498257"/>
    <lineage>
        <taxon>Eukaryota</taxon>
        <taxon>Fungi</taxon>
        <taxon>Dikarya</taxon>
        <taxon>Ascomycota</taxon>
        <taxon>Pezizomycotina</taxon>
        <taxon>Sordariomycetes</taxon>
        <taxon>Hypocreomycetidae</taxon>
        <taxon>Glomerellales</taxon>
        <taxon>Plectosphaerellaceae</taxon>
        <taxon>Verticillium</taxon>
    </lineage>
</organism>
<dbReference type="Proteomes" id="UP000001611">
    <property type="component" value="Unassembled WGS sequence"/>
</dbReference>
<accession>G2X9G2</accession>
<dbReference type="KEGG" id="vda:VDAG_06794"/>
<reference evidence="1 2" key="1">
    <citation type="submission" date="2008-03" db="EMBL/GenBank/DDBJ databases">
        <title>The Genome Sequence of Verticillium dahliae VdLs.17.</title>
        <authorList>
            <consortium name="The Broad Institute Genome Sequencing Platform"/>
            <person name="Ma L.-J.J."/>
            <person name="Klosterman S.J."/>
            <person name="Subbarao K."/>
            <person name="Dobinson K."/>
            <person name="Veronese P."/>
            <person name="Kang S."/>
            <person name="Gold S.E."/>
            <person name="Young S."/>
            <person name="Jaffe D."/>
            <person name="Gnerre S."/>
            <person name="Berlin A."/>
            <person name="Heiman D."/>
            <person name="Hepburn T."/>
            <person name="Sykes S."/>
            <person name="Alvarado L."/>
            <person name="Kodira C.D."/>
            <person name="Lander E."/>
            <person name="Galagan J."/>
            <person name="Nusbaum C."/>
            <person name="Birren B."/>
        </authorList>
    </citation>
    <scope>NUCLEOTIDE SEQUENCE [LARGE SCALE GENOMIC DNA]</scope>
    <source>
        <strain evidence="2">VdLs.17 / ATCC MYA-4575 / FGSC 10137</strain>
    </source>
</reference>
<protein>
    <submittedName>
        <fullName evidence="1">Uncharacterized protein</fullName>
    </submittedName>
</protein>
<evidence type="ECO:0000313" key="2">
    <source>
        <dbReference type="Proteomes" id="UP000001611"/>
    </source>
</evidence>
<dbReference type="EMBL" id="DS572708">
    <property type="protein sequence ID" value="EGY15630.1"/>
    <property type="molecule type" value="Genomic_DNA"/>
</dbReference>
<sequence length="149" mass="16006">MGRGSTGLHVCMMCYMLPRPLRPPLAIILPFPATTCPSAGHHVRFIGLPLEGPFESRAPGGLSLQSIVSGVPAVGDLPMAMLKQPVAVIMPGTGAATLELPCRQGEPKVFVSSFTPTSPLEPHRRAERHSLSLSAPFTRAKMIVWFLVR</sequence>
<name>G2X9G2_VERDV</name>